<feature type="transmembrane region" description="Helical" evidence="1">
    <location>
        <begin position="21"/>
        <end position="46"/>
    </location>
</feature>
<accession>A0ABU0ZGH2</accession>
<keyword evidence="1" id="KW-0812">Transmembrane</keyword>
<keyword evidence="3" id="KW-1185">Reference proteome</keyword>
<evidence type="ECO:0000313" key="2">
    <source>
        <dbReference type="EMBL" id="MDQ7906146.1"/>
    </source>
</evidence>
<sequence length="233" mass="25856">MSDDTDPPRRVRMRTAAAVTAAAITVTLMAALLAAGVIAVAATGAIESPEVWRRWADVGAAFGVLSSVLSGMAFVALVATLWIQYRELNLQRTELHLQRNAIERSSEELRRSADAGMRMLHFELIKMSIDDPILADVWPDPDTAGDDRRRQLLYANLVFQHMSLSMVVGGYTDEQVRELLRYLFANPIMREYWLAPASARRRIQVPGTDPWRIGRIADDVCAEYERGAGGPAS</sequence>
<gene>
    <name evidence="2" type="ORF">RB614_16665</name>
</gene>
<proteinExistence type="predicted"/>
<dbReference type="InterPro" id="IPR045728">
    <property type="entry name" value="DUF6082"/>
</dbReference>
<keyword evidence="1" id="KW-0472">Membrane</keyword>
<evidence type="ECO:0000313" key="3">
    <source>
        <dbReference type="Proteomes" id="UP001230908"/>
    </source>
</evidence>
<dbReference type="Pfam" id="PF19560">
    <property type="entry name" value="DUF6082"/>
    <property type="match status" value="1"/>
</dbReference>
<keyword evidence="1" id="KW-1133">Transmembrane helix</keyword>
<organism evidence="2 3">
    <name type="scientific">Phytohabitans maris</name>
    <dbReference type="NCBI Taxonomy" id="3071409"/>
    <lineage>
        <taxon>Bacteria</taxon>
        <taxon>Bacillati</taxon>
        <taxon>Actinomycetota</taxon>
        <taxon>Actinomycetes</taxon>
        <taxon>Micromonosporales</taxon>
        <taxon>Micromonosporaceae</taxon>
    </lineage>
</organism>
<feature type="transmembrane region" description="Helical" evidence="1">
    <location>
        <begin position="58"/>
        <end position="83"/>
    </location>
</feature>
<reference evidence="2 3" key="1">
    <citation type="submission" date="2023-08" db="EMBL/GenBank/DDBJ databases">
        <title>Phytohabitans sansha sp. nov., isolated from marine sediment.</title>
        <authorList>
            <person name="Zhao Y."/>
            <person name="Yi K."/>
        </authorList>
    </citation>
    <scope>NUCLEOTIDE SEQUENCE [LARGE SCALE GENOMIC DNA]</scope>
    <source>
        <strain evidence="2 3">ZYX-F-186</strain>
    </source>
</reference>
<dbReference type="RefSeq" id="WP_308713419.1">
    <property type="nucleotide sequence ID" value="NZ_JAVHUY010000014.1"/>
</dbReference>
<dbReference type="EMBL" id="JAVHUY010000014">
    <property type="protein sequence ID" value="MDQ7906146.1"/>
    <property type="molecule type" value="Genomic_DNA"/>
</dbReference>
<protein>
    <submittedName>
        <fullName evidence="2">DUF6082 family protein</fullName>
    </submittedName>
</protein>
<name>A0ABU0ZGH2_9ACTN</name>
<evidence type="ECO:0000256" key="1">
    <source>
        <dbReference type="SAM" id="Phobius"/>
    </source>
</evidence>
<comment type="caution">
    <text evidence="2">The sequence shown here is derived from an EMBL/GenBank/DDBJ whole genome shotgun (WGS) entry which is preliminary data.</text>
</comment>
<dbReference type="Proteomes" id="UP001230908">
    <property type="component" value="Unassembled WGS sequence"/>
</dbReference>